<keyword evidence="7" id="KW-1185">Reference proteome</keyword>
<evidence type="ECO:0000256" key="2">
    <source>
        <dbReference type="ARBA" id="ARBA00022771"/>
    </source>
</evidence>
<dbReference type="SMART" id="SM00154">
    <property type="entry name" value="ZnF_AN1"/>
    <property type="match status" value="1"/>
</dbReference>
<name>H2AP65_KAZAF</name>
<dbReference type="GO" id="GO:1903843">
    <property type="term" value="P:cellular response to arsenite ion"/>
    <property type="evidence" value="ECO:0007669"/>
    <property type="project" value="EnsemblFungi"/>
</dbReference>
<evidence type="ECO:0000256" key="3">
    <source>
        <dbReference type="ARBA" id="ARBA00022833"/>
    </source>
</evidence>
<dbReference type="PANTHER" id="PTHR14677:SF40">
    <property type="entry name" value="CDC48-ASSOCIATED UBIQUITIN-LIKE_ZINC FINGER PROTEIN 1"/>
    <property type="match status" value="1"/>
</dbReference>
<dbReference type="RefSeq" id="XP_003955300.1">
    <property type="nucleotide sequence ID" value="XM_003955251.1"/>
</dbReference>
<dbReference type="InParanoid" id="H2AP65"/>
<evidence type="ECO:0000259" key="5">
    <source>
        <dbReference type="PROSITE" id="PS51039"/>
    </source>
</evidence>
<dbReference type="InterPro" id="IPR000058">
    <property type="entry name" value="Znf_AN1"/>
</dbReference>
<dbReference type="eggNOG" id="KOG3183">
    <property type="taxonomic scope" value="Eukaryota"/>
</dbReference>
<evidence type="ECO:0000313" key="6">
    <source>
        <dbReference type="EMBL" id="CCF56165.1"/>
    </source>
</evidence>
<dbReference type="OrthoDB" id="431929at2759"/>
<dbReference type="STRING" id="1071382.H2AP65"/>
<sequence>MSSTSVEKETGMLDVGTHCEFCRQLDFLPFHCSFCNKDFCSSHRTKESHYCPSLETIKKDQLIENGTVHSGNNNEKYFKSLLPEKAHERIKQSKQQQQSSRITIKSTLNESSLNKLKKFFQSKRSKPIVKRSSNRVTDLVKLQKAAQGDSKIPVPNRVYIYAKSIDNNDSEFKPIYINKIWPIGRSLDYIAKQLSVVNNNANSNTDRNEKLFIYKLKDDQNLIQLNTGDRVSSTVSNLDYIYLIRGNEI</sequence>
<proteinExistence type="predicted"/>
<evidence type="ECO:0000256" key="4">
    <source>
        <dbReference type="PROSITE-ProRule" id="PRU00449"/>
    </source>
</evidence>
<organism evidence="6 7">
    <name type="scientific">Kazachstania africana (strain ATCC 22294 / BCRC 22015 / CBS 2517 / CECT 1963 / NBRC 1671 / NRRL Y-8276)</name>
    <name type="common">Yeast</name>
    <name type="synonym">Kluyveromyces africanus</name>
    <dbReference type="NCBI Taxonomy" id="1071382"/>
    <lineage>
        <taxon>Eukaryota</taxon>
        <taxon>Fungi</taxon>
        <taxon>Dikarya</taxon>
        <taxon>Ascomycota</taxon>
        <taxon>Saccharomycotina</taxon>
        <taxon>Saccharomycetes</taxon>
        <taxon>Saccharomycetales</taxon>
        <taxon>Saccharomycetaceae</taxon>
        <taxon>Kazachstania</taxon>
    </lineage>
</organism>
<dbReference type="Pfam" id="PF01428">
    <property type="entry name" value="zf-AN1"/>
    <property type="match status" value="1"/>
</dbReference>
<dbReference type="GO" id="GO:0008270">
    <property type="term" value="F:zinc ion binding"/>
    <property type="evidence" value="ECO:0007669"/>
    <property type="project" value="UniProtKB-KW"/>
</dbReference>
<dbReference type="FunCoup" id="H2AP65">
    <property type="interactions" value="247"/>
</dbReference>
<dbReference type="HOGENOM" id="CLU_052358_2_1_1"/>
<evidence type="ECO:0000256" key="1">
    <source>
        <dbReference type="ARBA" id="ARBA00022723"/>
    </source>
</evidence>
<dbReference type="EMBL" id="HE650821">
    <property type="protein sequence ID" value="CCF56165.1"/>
    <property type="molecule type" value="Genomic_DNA"/>
</dbReference>
<dbReference type="SUPFAM" id="SSF118310">
    <property type="entry name" value="AN1-like Zinc finger"/>
    <property type="match status" value="1"/>
</dbReference>
<feature type="domain" description="AN1-type" evidence="5">
    <location>
        <begin position="13"/>
        <end position="59"/>
    </location>
</feature>
<keyword evidence="1" id="KW-0479">Metal-binding</keyword>
<dbReference type="PANTHER" id="PTHR14677">
    <property type="entry name" value="ARSENITE INDUCUBLE RNA ASSOCIATED PROTEIN AIP-1-RELATED"/>
    <property type="match status" value="1"/>
</dbReference>
<keyword evidence="3" id="KW-0862">Zinc</keyword>
<dbReference type="GO" id="GO:0035617">
    <property type="term" value="P:stress granule disassembly"/>
    <property type="evidence" value="ECO:0007669"/>
    <property type="project" value="EnsemblFungi"/>
</dbReference>
<dbReference type="InterPro" id="IPR057358">
    <property type="entry name" value="UBL_ZFAND1-like"/>
</dbReference>
<dbReference type="KEGG" id="kaf:KAFR_0A07310"/>
<dbReference type="AlphaFoldDB" id="H2AP65"/>
<protein>
    <recommendedName>
        <fullName evidence="5">AN1-type domain-containing protein</fullName>
    </recommendedName>
</protein>
<dbReference type="GO" id="GO:0043161">
    <property type="term" value="P:proteasome-mediated ubiquitin-dependent protein catabolic process"/>
    <property type="evidence" value="ECO:0007669"/>
    <property type="project" value="EnsemblFungi"/>
</dbReference>
<dbReference type="Pfam" id="PF25327">
    <property type="entry name" value="UBL_ZFAND1"/>
    <property type="match status" value="1"/>
</dbReference>
<dbReference type="Proteomes" id="UP000005220">
    <property type="component" value="Chromosome 1"/>
</dbReference>
<reference evidence="6 7" key="1">
    <citation type="journal article" date="2011" name="Proc. Natl. Acad. Sci. U.S.A.">
        <title>Evolutionary erosion of yeast sex chromosomes by mating-type switching accidents.</title>
        <authorList>
            <person name="Gordon J.L."/>
            <person name="Armisen D."/>
            <person name="Proux-Wera E."/>
            <person name="Oheigeartaigh S.S."/>
            <person name="Byrne K.P."/>
            <person name="Wolfe K.H."/>
        </authorList>
    </citation>
    <scope>NUCLEOTIDE SEQUENCE [LARGE SCALE GENOMIC DNA]</scope>
    <source>
        <strain evidence="7">ATCC 22294 / BCRC 22015 / CBS 2517 / CECT 1963 / NBRC 1671 / NRRL Y-8276</strain>
    </source>
</reference>
<dbReference type="GeneID" id="13886380"/>
<dbReference type="GO" id="GO:0070628">
    <property type="term" value="F:proteasome binding"/>
    <property type="evidence" value="ECO:0007669"/>
    <property type="project" value="EnsemblFungi"/>
</dbReference>
<dbReference type="PROSITE" id="PS51039">
    <property type="entry name" value="ZF_AN1"/>
    <property type="match status" value="1"/>
</dbReference>
<gene>
    <name evidence="6" type="primary">KAFR0A07310</name>
    <name evidence="6" type="ORF">KAFR_0A07310</name>
</gene>
<dbReference type="GO" id="GO:0005737">
    <property type="term" value="C:cytoplasm"/>
    <property type="evidence" value="ECO:0007669"/>
    <property type="project" value="TreeGrafter"/>
</dbReference>
<dbReference type="InterPro" id="IPR035896">
    <property type="entry name" value="AN1-like_Znf"/>
</dbReference>
<dbReference type="Gene3D" id="4.10.1110.10">
    <property type="entry name" value="AN1-like Zinc finger"/>
    <property type="match status" value="1"/>
</dbReference>
<keyword evidence="2 4" id="KW-0863">Zinc-finger</keyword>
<evidence type="ECO:0000313" key="7">
    <source>
        <dbReference type="Proteomes" id="UP000005220"/>
    </source>
</evidence>
<accession>H2AP65</accession>